<proteinExistence type="predicted"/>
<organism evidence="2 3">
    <name type="scientific">Caenorhabditis tropicalis</name>
    <dbReference type="NCBI Taxonomy" id="1561998"/>
    <lineage>
        <taxon>Eukaryota</taxon>
        <taxon>Metazoa</taxon>
        <taxon>Ecdysozoa</taxon>
        <taxon>Nematoda</taxon>
        <taxon>Chromadorea</taxon>
        <taxon>Rhabditida</taxon>
        <taxon>Rhabditina</taxon>
        <taxon>Rhabditomorpha</taxon>
        <taxon>Rhabditoidea</taxon>
        <taxon>Rhabditidae</taxon>
        <taxon>Peloderinae</taxon>
        <taxon>Caenorhabditis</taxon>
    </lineage>
</organism>
<feature type="compositionally biased region" description="Polar residues" evidence="1">
    <location>
        <begin position="1"/>
        <end position="17"/>
    </location>
</feature>
<evidence type="ECO:0000313" key="2">
    <source>
        <dbReference type="Proteomes" id="UP000095282"/>
    </source>
</evidence>
<dbReference type="Proteomes" id="UP000095282">
    <property type="component" value="Unplaced"/>
</dbReference>
<feature type="region of interest" description="Disordered" evidence="1">
    <location>
        <begin position="1"/>
        <end position="24"/>
    </location>
</feature>
<reference evidence="3" key="1">
    <citation type="submission" date="2016-11" db="UniProtKB">
        <authorList>
            <consortium name="WormBaseParasite"/>
        </authorList>
    </citation>
    <scope>IDENTIFICATION</scope>
</reference>
<sequence length="66" mass="7154">MLTTSGYPNGASLSIDDSPQDQDESETFLLGMVTGDGLGKKKKGVELSLREHARLVSVCEKEIEIE</sequence>
<protein>
    <submittedName>
        <fullName evidence="3">RNA-binding protein</fullName>
    </submittedName>
</protein>
<evidence type="ECO:0000313" key="3">
    <source>
        <dbReference type="WBParaSite" id="Csp11.Scaffold586.g4892.t1"/>
    </source>
</evidence>
<evidence type="ECO:0000256" key="1">
    <source>
        <dbReference type="SAM" id="MobiDB-lite"/>
    </source>
</evidence>
<keyword evidence="2" id="KW-1185">Reference proteome</keyword>
<accession>A0A1I7TDM3</accession>
<dbReference type="STRING" id="1561998.A0A1I7TDM3"/>
<name>A0A1I7TDM3_9PELO</name>
<dbReference type="WBParaSite" id="Csp11.Scaffold586.g4892.t1">
    <property type="protein sequence ID" value="Csp11.Scaffold586.g4892.t1"/>
    <property type="gene ID" value="Csp11.Scaffold586.g4892"/>
</dbReference>
<dbReference type="AlphaFoldDB" id="A0A1I7TDM3"/>